<keyword evidence="1" id="KW-0472">Membrane</keyword>
<name>A0A0V0QC24_PSEPJ</name>
<dbReference type="AlphaFoldDB" id="A0A0V0QC24"/>
<comment type="caution">
    <text evidence="2">The sequence shown here is derived from an EMBL/GenBank/DDBJ whole genome shotgun (WGS) entry which is preliminary data.</text>
</comment>
<protein>
    <submittedName>
        <fullName evidence="2">Uncharacterized protein</fullName>
    </submittedName>
</protein>
<organism evidence="2 3">
    <name type="scientific">Pseudocohnilembus persalinus</name>
    <name type="common">Ciliate</name>
    <dbReference type="NCBI Taxonomy" id="266149"/>
    <lineage>
        <taxon>Eukaryota</taxon>
        <taxon>Sar</taxon>
        <taxon>Alveolata</taxon>
        <taxon>Ciliophora</taxon>
        <taxon>Intramacronucleata</taxon>
        <taxon>Oligohymenophorea</taxon>
        <taxon>Scuticociliatia</taxon>
        <taxon>Philasterida</taxon>
        <taxon>Pseudocohnilembidae</taxon>
        <taxon>Pseudocohnilembus</taxon>
    </lineage>
</organism>
<keyword evidence="1" id="KW-0812">Transmembrane</keyword>
<dbReference type="EMBL" id="LDAU01000204">
    <property type="protein sequence ID" value="KRW99779.1"/>
    <property type="molecule type" value="Genomic_DNA"/>
</dbReference>
<accession>A0A0V0QC24</accession>
<keyword evidence="1" id="KW-1133">Transmembrane helix</keyword>
<evidence type="ECO:0000256" key="1">
    <source>
        <dbReference type="SAM" id="Phobius"/>
    </source>
</evidence>
<proteinExistence type="predicted"/>
<evidence type="ECO:0000313" key="2">
    <source>
        <dbReference type="EMBL" id="KRW99779.1"/>
    </source>
</evidence>
<evidence type="ECO:0000313" key="3">
    <source>
        <dbReference type="Proteomes" id="UP000054937"/>
    </source>
</evidence>
<sequence>MENMDINGNYFYNNWKFFYLKSDLTAFSNYDTLKDFDAIVMLDTFISLGIFGLLISLSNYVLSLNHNDQDDSQLLATKLDYNQAKFYFETDYDKEQDKKRY</sequence>
<dbReference type="InParanoid" id="A0A0V0QC24"/>
<reference evidence="2 3" key="1">
    <citation type="journal article" date="2015" name="Sci. Rep.">
        <title>Genome of the facultative scuticociliatosis pathogen Pseudocohnilembus persalinus provides insight into its virulence through horizontal gene transfer.</title>
        <authorList>
            <person name="Xiong J."/>
            <person name="Wang G."/>
            <person name="Cheng J."/>
            <person name="Tian M."/>
            <person name="Pan X."/>
            <person name="Warren A."/>
            <person name="Jiang C."/>
            <person name="Yuan D."/>
            <person name="Miao W."/>
        </authorList>
    </citation>
    <scope>NUCLEOTIDE SEQUENCE [LARGE SCALE GENOMIC DNA]</scope>
    <source>
        <strain evidence="2">36N120E</strain>
    </source>
</reference>
<keyword evidence="3" id="KW-1185">Reference proteome</keyword>
<gene>
    <name evidence="2" type="ORF">PPERSA_07856</name>
</gene>
<dbReference type="Proteomes" id="UP000054937">
    <property type="component" value="Unassembled WGS sequence"/>
</dbReference>
<feature type="transmembrane region" description="Helical" evidence="1">
    <location>
        <begin position="38"/>
        <end position="62"/>
    </location>
</feature>